<name>A0ACC0G9J8_9ERIC</name>
<keyword evidence="1" id="KW-0406">Ion transport</keyword>
<dbReference type="EMBL" id="CM045767">
    <property type="protein sequence ID" value="KAI7997812.1"/>
    <property type="molecule type" value="Genomic_DNA"/>
</dbReference>
<reference evidence="1 2" key="1">
    <citation type="journal article" date="2022" name="Plant J.">
        <title>Chromosome-level genome of Camellia lanceoleosa provides a valuable resource for understanding genome evolution and self-incompatibility.</title>
        <authorList>
            <person name="Gong W."/>
            <person name="Xiao S."/>
            <person name="Wang L."/>
            <person name="Liao Z."/>
            <person name="Chang Y."/>
            <person name="Mo W."/>
            <person name="Hu G."/>
            <person name="Li W."/>
            <person name="Zhao G."/>
            <person name="Zhu H."/>
            <person name="Hu X."/>
            <person name="Ji K."/>
            <person name="Xiang X."/>
            <person name="Song Q."/>
            <person name="Yuan D."/>
            <person name="Jin S."/>
            <person name="Zhang L."/>
        </authorList>
    </citation>
    <scope>NUCLEOTIDE SEQUENCE [LARGE SCALE GENOMIC DNA]</scope>
    <source>
        <strain evidence="1">SQ_2022a</strain>
    </source>
</reference>
<gene>
    <name evidence="1" type="ORF">LOK49_LG10G00589</name>
</gene>
<evidence type="ECO:0000313" key="1">
    <source>
        <dbReference type="EMBL" id="KAI7997812.1"/>
    </source>
</evidence>
<keyword evidence="1" id="KW-0813">Transport</keyword>
<dbReference type="Proteomes" id="UP001060215">
    <property type="component" value="Chromosome 10"/>
</dbReference>
<protein>
    <submittedName>
        <fullName evidence="1">Potassium channel KOR1</fullName>
    </submittedName>
</protein>
<accession>A0ACC0G9J8</accession>
<keyword evidence="2" id="KW-1185">Reference proteome</keyword>
<evidence type="ECO:0000313" key="2">
    <source>
        <dbReference type="Proteomes" id="UP001060215"/>
    </source>
</evidence>
<proteinExistence type="predicted"/>
<keyword evidence="1" id="KW-0407">Ion channel</keyword>
<organism evidence="1 2">
    <name type="scientific">Camellia lanceoleosa</name>
    <dbReference type="NCBI Taxonomy" id="1840588"/>
    <lineage>
        <taxon>Eukaryota</taxon>
        <taxon>Viridiplantae</taxon>
        <taxon>Streptophyta</taxon>
        <taxon>Embryophyta</taxon>
        <taxon>Tracheophyta</taxon>
        <taxon>Spermatophyta</taxon>
        <taxon>Magnoliopsida</taxon>
        <taxon>eudicotyledons</taxon>
        <taxon>Gunneridae</taxon>
        <taxon>Pentapetalae</taxon>
        <taxon>asterids</taxon>
        <taxon>Ericales</taxon>
        <taxon>Theaceae</taxon>
        <taxon>Camellia</taxon>
    </lineage>
</organism>
<sequence>MDEVIGNFLREGLEPSETMIGHIIEMEVCLNVLRSARSLIFKTIRISSISTMIDRGHGLKLKEHQISPFSSFKPPNLGCDGSIQALYNGFARSLHSTGQTSKQAQQFHHPQNFRAASPVINQAVVAEKKAKSKVSRTSMILWCSHQNDSAAMQKLLEEDQSLVHARDYDNRTPLHVTSLHGWTDVAKCLIEYGADVNAQDRWKNTPLADAEGAKKKKRAMIENATYMNSGKIGKLFSKVEEV</sequence>
<comment type="caution">
    <text evidence="1">The sequence shown here is derived from an EMBL/GenBank/DDBJ whole genome shotgun (WGS) entry which is preliminary data.</text>
</comment>